<reference evidence="1" key="1">
    <citation type="submission" date="2018-05" db="EMBL/GenBank/DDBJ databases">
        <title>Draft genome of Mucuna pruriens seed.</title>
        <authorList>
            <person name="Nnadi N.E."/>
            <person name="Vos R."/>
            <person name="Hasami M.H."/>
            <person name="Devisetty U.K."/>
            <person name="Aguiy J.C."/>
        </authorList>
    </citation>
    <scope>NUCLEOTIDE SEQUENCE [LARGE SCALE GENOMIC DNA]</scope>
    <source>
        <strain evidence="1">JCA_2017</strain>
    </source>
</reference>
<protein>
    <submittedName>
        <fullName evidence="1">Uncharacterized protein</fullName>
    </submittedName>
</protein>
<dbReference type="AlphaFoldDB" id="A0A371FWA7"/>
<dbReference type="EMBL" id="QJKJ01007587">
    <property type="protein sequence ID" value="RDX82647.1"/>
    <property type="molecule type" value="Genomic_DNA"/>
</dbReference>
<accession>A0A371FWA7</accession>
<proteinExistence type="predicted"/>
<name>A0A371FWA7_MUCPR</name>
<keyword evidence="2" id="KW-1185">Reference proteome</keyword>
<feature type="non-terminal residue" evidence="1">
    <location>
        <position position="92"/>
    </location>
</feature>
<dbReference type="Proteomes" id="UP000257109">
    <property type="component" value="Unassembled WGS sequence"/>
</dbReference>
<organism evidence="1 2">
    <name type="scientific">Mucuna pruriens</name>
    <name type="common">Velvet bean</name>
    <name type="synonym">Dolichos pruriens</name>
    <dbReference type="NCBI Taxonomy" id="157652"/>
    <lineage>
        <taxon>Eukaryota</taxon>
        <taxon>Viridiplantae</taxon>
        <taxon>Streptophyta</taxon>
        <taxon>Embryophyta</taxon>
        <taxon>Tracheophyta</taxon>
        <taxon>Spermatophyta</taxon>
        <taxon>Magnoliopsida</taxon>
        <taxon>eudicotyledons</taxon>
        <taxon>Gunneridae</taxon>
        <taxon>Pentapetalae</taxon>
        <taxon>rosids</taxon>
        <taxon>fabids</taxon>
        <taxon>Fabales</taxon>
        <taxon>Fabaceae</taxon>
        <taxon>Papilionoideae</taxon>
        <taxon>50 kb inversion clade</taxon>
        <taxon>NPAAA clade</taxon>
        <taxon>indigoferoid/millettioid clade</taxon>
        <taxon>Phaseoleae</taxon>
        <taxon>Mucuna</taxon>
    </lineage>
</organism>
<gene>
    <name evidence="1" type="ORF">CR513_36540</name>
</gene>
<sequence>MLNGVEEPIPSPGNLQEVKIEKWERSMYLMTMECSILEVFWGFILRVKLQANFLKIEQFFAKNENVETSNLLAKLIFMKYRGRGNIISNNRN</sequence>
<evidence type="ECO:0000313" key="1">
    <source>
        <dbReference type="EMBL" id="RDX82647.1"/>
    </source>
</evidence>
<comment type="caution">
    <text evidence="1">The sequence shown here is derived from an EMBL/GenBank/DDBJ whole genome shotgun (WGS) entry which is preliminary data.</text>
</comment>
<evidence type="ECO:0000313" key="2">
    <source>
        <dbReference type="Proteomes" id="UP000257109"/>
    </source>
</evidence>
<dbReference type="OrthoDB" id="1722863at2759"/>